<evidence type="ECO:0000313" key="3">
    <source>
        <dbReference type="Proteomes" id="UP000320095"/>
    </source>
</evidence>
<comment type="caution">
    <text evidence="2">The sequence shown here is derived from an EMBL/GenBank/DDBJ whole genome shotgun (WGS) entry which is preliminary data.</text>
</comment>
<gene>
    <name evidence="2" type="ORF">EAH80_12975</name>
</gene>
<accession>A0A502EBS6</accession>
<proteinExistence type="predicted"/>
<evidence type="ECO:0000313" key="2">
    <source>
        <dbReference type="EMBL" id="TPG34459.1"/>
    </source>
</evidence>
<dbReference type="Proteomes" id="UP000320095">
    <property type="component" value="Unassembled WGS sequence"/>
</dbReference>
<feature type="region of interest" description="Disordered" evidence="1">
    <location>
        <begin position="59"/>
        <end position="92"/>
    </location>
</feature>
<protein>
    <submittedName>
        <fullName evidence="2">Uncharacterized protein</fullName>
    </submittedName>
</protein>
<sequence length="92" mass="10098">MATHGDRNGMRPIETVDNELRILATARCSLGDNDGAGATREEIDEIIDALLGERLRLAQRRDERSSAAGRGDRHDSDLENRTTTEDRPGLGP</sequence>
<evidence type="ECO:0000256" key="1">
    <source>
        <dbReference type="SAM" id="MobiDB-lite"/>
    </source>
</evidence>
<name>A0A502EBS6_9MYCO</name>
<organism evidence="2 3">
    <name type="scientific">Mycolicibacterium hodleri</name>
    <dbReference type="NCBI Taxonomy" id="49897"/>
    <lineage>
        <taxon>Bacteria</taxon>
        <taxon>Bacillati</taxon>
        <taxon>Actinomycetota</taxon>
        <taxon>Actinomycetes</taxon>
        <taxon>Mycobacteriales</taxon>
        <taxon>Mycobacteriaceae</taxon>
        <taxon>Mycolicibacterium</taxon>
    </lineage>
</organism>
<dbReference type="EMBL" id="RCZG01000004">
    <property type="protein sequence ID" value="TPG34459.1"/>
    <property type="molecule type" value="Genomic_DNA"/>
</dbReference>
<keyword evidence="3" id="KW-1185">Reference proteome</keyword>
<dbReference type="AlphaFoldDB" id="A0A502EBS6"/>
<reference evidence="2 3" key="1">
    <citation type="journal article" date="2019" name="Environ. Microbiol.">
        <title>Species interactions and distinct microbial communities in high Arctic permafrost affected cryosols are associated with the CH4 and CO2 gas fluxes.</title>
        <authorList>
            <person name="Altshuler I."/>
            <person name="Hamel J."/>
            <person name="Turney S."/>
            <person name="Magnuson E."/>
            <person name="Levesque R."/>
            <person name="Greer C."/>
            <person name="Whyte L.G."/>
        </authorList>
    </citation>
    <scope>NUCLEOTIDE SEQUENCE [LARGE SCALE GENOMIC DNA]</scope>
    <source>
        <strain evidence="2 3">S5.20</strain>
    </source>
</reference>